<evidence type="ECO:0000313" key="3">
    <source>
        <dbReference type="Proteomes" id="UP000182235"/>
    </source>
</evidence>
<feature type="region of interest" description="Disordered" evidence="1">
    <location>
        <begin position="57"/>
        <end position="102"/>
    </location>
</feature>
<evidence type="ECO:0000256" key="1">
    <source>
        <dbReference type="SAM" id="MobiDB-lite"/>
    </source>
</evidence>
<protein>
    <submittedName>
        <fullName evidence="2">Uncharacterized protein</fullName>
    </submittedName>
</protein>
<comment type="caution">
    <text evidence="2">The sequence shown here is derived from an EMBL/GenBank/DDBJ whole genome shotgun (WGS) entry which is preliminary data.</text>
</comment>
<dbReference type="VEuPathDB" id="FungiDB:AJ78_05327"/>
<evidence type="ECO:0000313" key="2">
    <source>
        <dbReference type="EMBL" id="OJD14307.1"/>
    </source>
</evidence>
<name>A0A1J9Q291_9EURO</name>
<accession>A0A1J9Q291</accession>
<feature type="compositionally biased region" description="Low complexity" evidence="1">
    <location>
        <begin position="85"/>
        <end position="102"/>
    </location>
</feature>
<gene>
    <name evidence="2" type="ORF">AJ78_05327</name>
</gene>
<dbReference type="STRING" id="1447872.A0A1J9Q291"/>
<organism evidence="2 3">
    <name type="scientific">Emergomyces pasteurianus Ep9510</name>
    <dbReference type="NCBI Taxonomy" id="1447872"/>
    <lineage>
        <taxon>Eukaryota</taxon>
        <taxon>Fungi</taxon>
        <taxon>Dikarya</taxon>
        <taxon>Ascomycota</taxon>
        <taxon>Pezizomycotina</taxon>
        <taxon>Eurotiomycetes</taxon>
        <taxon>Eurotiomycetidae</taxon>
        <taxon>Onygenales</taxon>
        <taxon>Ajellomycetaceae</taxon>
        <taxon>Emergomyces</taxon>
    </lineage>
</organism>
<dbReference type="Proteomes" id="UP000182235">
    <property type="component" value="Unassembled WGS sequence"/>
</dbReference>
<dbReference type="OrthoDB" id="4776947at2759"/>
<dbReference type="AlphaFoldDB" id="A0A1J9Q291"/>
<feature type="compositionally biased region" description="Gly residues" evidence="1">
    <location>
        <begin position="72"/>
        <end position="84"/>
    </location>
</feature>
<keyword evidence="3" id="KW-1185">Reference proteome</keyword>
<sequence length="125" mass="12707">MKQFLIALYSTQPDPRDLKKICASDEVQRTIVKMCPDNMVKEALKSFSDSCTEAGQKVSIIDTNKPTPTGTSSGGSDGNGGSGSGNPSATNSGSSPTGTSAGTVYKVDSSIVAAVVALVGLVSTM</sequence>
<dbReference type="EMBL" id="LGRN01000228">
    <property type="protein sequence ID" value="OJD14307.1"/>
    <property type="molecule type" value="Genomic_DNA"/>
</dbReference>
<proteinExistence type="predicted"/>
<reference evidence="2 3" key="1">
    <citation type="submission" date="2015-07" db="EMBL/GenBank/DDBJ databases">
        <title>Emmonsia species relationships and genome sequence.</title>
        <authorList>
            <consortium name="The Broad Institute Genomics Platform"/>
            <person name="Cuomo C.A."/>
            <person name="Munoz J.F."/>
            <person name="Imamovic A."/>
            <person name="Priest M.E."/>
            <person name="Young S."/>
            <person name="Clay O.K."/>
            <person name="McEwen J.G."/>
        </authorList>
    </citation>
    <scope>NUCLEOTIDE SEQUENCE [LARGE SCALE GENOMIC DNA]</scope>
    <source>
        <strain evidence="2 3">UAMH 9510</strain>
    </source>
</reference>